<dbReference type="PANTHER" id="PTHR22957:SF27">
    <property type="entry name" value="TBC1 DOMAIN FAMILY MEMBER 13"/>
    <property type="match status" value="1"/>
</dbReference>
<sequence>MSEPALEAGAQSARAGVQAFTDVLAEPRVDMARLRALAAQGVPEVKGLRSTVWKLCLGYLPVVKAARARHLDRKRAEYEHFIKEFGRSHASSPNPLGSAPLPASPDTLSRSSLPHGDHPLSAAPDSQWRLRFQDEEMLAQIDRDVLRTHPDLHFFSGEGEAATQHRRAMSRALFIYAKLNPGIKYVQGMNELLAPLYHVFYTGAADEEERGRAEADAFFCFMELVSGCRDHFCQQLDDSAAGIKATLARLADRLRALDAELAEHLLDRNGVAPHYFAFRWITLMLTQEFPFPDSLRLWDGLLAGGSRGGEDLLRFCLAMLVIVRQDILQGDFSANMKLLQHYPPMDVARILEQAQALEAGEQLS</sequence>
<evidence type="ECO:0000259" key="3">
    <source>
        <dbReference type="PROSITE" id="PS50086"/>
    </source>
</evidence>
<dbReference type="AlphaFoldDB" id="A0A1D2AEQ1"/>
<dbReference type="Pfam" id="PF00566">
    <property type="entry name" value="RabGAP-TBC"/>
    <property type="match status" value="1"/>
</dbReference>
<dbReference type="Gene3D" id="1.10.8.270">
    <property type="entry name" value="putative rabgap domain of human tbc1 domain family member 14 like domains"/>
    <property type="match status" value="1"/>
</dbReference>
<proteinExistence type="predicted"/>
<keyword evidence="1" id="KW-0175">Coiled coil</keyword>
<dbReference type="EMBL" id="GDKF01004135">
    <property type="protein sequence ID" value="JAT74487.1"/>
    <property type="molecule type" value="Transcribed_RNA"/>
</dbReference>
<dbReference type="GO" id="GO:0005096">
    <property type="term" value="F:GTPase activator activity"/>
    <property type="evidence" value="ECO:0007669"/>
    <property type="project" value="TreeGrafter"/>
</dbReference>
<dbReference type="EMBL" id="GDKF01000942">
    <property type="protein sequence ID" value="JAT77680.1"/>
    <property type="molecule type" value="Transcribed_RNA"/>
</dbReference>
<evidence type="ECO:0000313" key="5">
    <source>
        <dbReference type="EMBL" id="JAT77680.1"/>
    </source>
</evidence>
<dbReference type="GO" id="GO:0006886">
    <property type="term" value="P:intracellular protein transport"/>
    <property type="evidence" value="ECO:0007669"/>
    <property type="project" value="TreeGrafter"/>
</dbReference>
<evidence type="ECO:0000313" key="4">
    <source>
        <dbReference type="EMBL" id="JAT74487.1"/>
    </source>
</evidence>
<dbReference type="SUPFAM" id="SSF47923">
    <property type="entry name" value="Ypt/Rab-GAP domain of gyp1p"/>
    <property type="match status" value="2"/>
</dbReference>
<feature type="region of interest" description="Disordered" evidence="2">
    <location>
        <begin position="88"/>
        <end position="125"/>
    </location>
</feature>
<protein>
    <recommendedName>
        <fullName evidence="3">Rab-GAP TBC domain-containing protein</fullName>
    </recommendedName>
</protein>
<evidence type="ECO:0000256" key="1">
    <source>
        <dbReference type="SAM" id="Coils"/>
    </source>
</evidence>
<dbReference type="InterPro" id="IPR035969">
    <property type="entry name" value="Rab-GAP_TBC_sf"/>
</dbReference>
<gene>
    <name evidence="4" type="ORF">g.47344</name>
    <name evidence="5" type="ORF">g.47345</name>
</gene>
<dbReference type="PROSITE" id="PS50086">
    <property type="entry name" value="TBC_RABGAP"/>
    <property type="match status" value="1"/>
</dbReference>
<accession>A0A1D2AEQ1</accession>
<reference evidence="5" key="1">
    <citation type="submission" date="2015-08" db="EMBL/GenBank/DDBJ databases">
        <authorList>
            <person name="Babu N.S."/>
            <person name="Beckwith C.J."/>
            <person name="Beseler K.G."/>
            <person name="Brison A."/>
            <person name="Carone J.V."/>
            <person name="Caskin T.P."/>
            <person name="Diamond M."/>
            <person name="Durham M.E."/>
            <person name="Foxe J.M."/>
            <person name="Go M."/>
            <person name="Henderson B.A."/>
            <person name="Jones I.B."/>
            <person name="McGettigan J.A."/>
            <person name="Micheletti S.J."/>
            <person name="Nasrallah M.E."/>
            <person name="Ortiz D."/>
            <person name="Piller C.R."/>
            <person name="Privatt S.R."/>
            <person name="Schneider S.L."/>
            <person name="Sharp S."/>
            <person name="Smith T.C."/>
            <person name="Stanton J.D."/>
            <person name="Ullery H.E."/>
            <person name="Wilson R.J."/>
            <person name="Serrano M.G."/>
            <person name="Buck G."/>
            <person name="Lee V."/>
            <person name="Wang Y."/>
            <person name="Carvalho R."/>
            <person name="Voegtly L."/>
            <person name="Shi R."/>
            <person name="Duckworth R."/>
            <person name="Johnson A."/>
            <person name="Loviza R."/>
            <person name="Walstead R."/>
            <person name="Shah Z."/>
            <person name="Kiflezghi M."/>
            <person name="Wade K."/>
            <person name="Ball S.L."/>
            <person name="Bradley K.W."/>
            <person name="Asai D.J."/>
            <person name="Bowman C.A."/>
            <person name="Russell D.A."/>
            <person name="Pope W.H."/>
            <person name="Jacobs-Sera D."/>
            <person name="Hendrix R.W."/>
            <person name="Hatfull G.F."/>
        </authorList>
    </citation>
    <scope>NUCLEOTIDE SEQUENCE</scope>
</reference>
<feature type="domain" description="Rab-GAP TBC" evidence="3">
    <location>
        <begin position="43"/>
        <end position="305"/>
    </location>
</feature>
<feature type="coiled-coil region" evidence="1">
    <location>
        <begin position="240"/>
        <end position="267"/>
    </location>
</feature>
<dbReference type="InterPro" id="IPR000195">
    <property type="entry name" value="Rab-GAP-TBC_dom"/>
</dbReference>
<name>A0A1D2AEQ1_AUXPR</name>
<dbReference type="PANTHER" id="PTHR22957">
    <property type="entry name" value="TBC1 DOMAIN FAMILY MEMBER GTPASE-ACTIVATING PROTEIN"/>
    <property type="match status" value="1"/>
</dbReference>
<dbReference type="Gene3D" id="1.10.472.80">
    <property type="entry name" value="Ypt/Rab-GAP domain of gyp1p, domain 3"/>
    <property type="match status" value="1"/>
</dbReference>
<organism evidence="5">
    <name type="scientific">Auxenochlorella protothecoides</name>
    <name type="common">Green microalga</name>
    <name type="synonym">Chlorella protothecoides</name>
    <dbReference type="NCBI Taxonomy" id="3075"/>
    <lineage>
        <taxon>Eukaryota</taxon>
        <taxon>Viridiplantae</taxon>
        <taxon>Chlorophyta</taxon>
        <taxon>core chlorophytes</taxon>
        <taxon>Trebouxiophyceae</taxon>
        <taxon>Chlorellales</taxon>
        <taxon>Chlorellaceae</taxon>
        <taxon>Auxenochlorella</taxon>
    </lineage>
</organism>
<dbReference type="SMART" id="SM00164">
    <property type="entry name" value="TBC"/>
    <property type="match status" value="1"/>
</dbReference>
<evidence type="ECO:0000256" key="2">
    <source>
        <dbReference type="SAM" id="MobiDB-lite"/>
    </source>
</evidence>